<evidence type="ECO:0000313" key="2">
    <source>
        <dbReference type="Proteomes" id="UP000027120"/>
    </source>
</evidence>
<dbReference type="Proteomes" id="UP000027120">
    <property type="component" value="Unassembled WGS sequence"/>
</dbReference>
<gene>
    <name evidence="1" type="ORF">CISIN_1g034457mg</name>
</gene>
<evidence type="ECO:0000313" key="1">
    <source>
        <dbReference type="EMBL" id="KDO38135.1"/>
    </source>
</evidence>
<proteinExistence type="predicted"/>
<name>A0A067D9A5_CITSI</name>
<keyword evidence="2" id="KW-1185">Reference proteome</keyword>
<sequence>MDDWSVLVDELGDDKDVRIWELMVVELVFGGYDERLLGVGSREFFWNELGGCIFELEFSADKEHEPKCDVIALSDEASDRVALELEVETVGLDT</sequence>
<dbReference type="AlphaFoldDB" id="A0A067D9A5"/>
<accession>A0A067D9A5</accession>
<organism evidence="1 2">
    <name type="scientific">Citrus sinensis</name>
    <name type="common">Sweet orange</name>
    <name type="synonym">Citrus aurantium var. sinensis</name>
    <dbReference type="NCBI Taxonomy" id="2711"/>
    <lineage>
        <taxon>Eukaryota</taxon>
        <taxon>Viridiplantae</taxon>
        <taxon>Streptophyta</taxon>
        <taxon>Embryophyta</taxon>
        <taxon>Tracheophyta</taxon>
        <taxon>Spermatophyta</taxon>
        <taxon>Magnoliopsida</taxon>
        <taxon>eudicotyledons</taxon>
        <taxon>Gunneridae</taxon>
        <taxon>Pentapetalae</taxon>
        <taxon>rosids</taxon>
        <taxon>malvids</taxon>
        <taxon>Sapindales</taxon>
        <taxon>Rutaceae</taxon>
        <taxon>Aurantioideae</taxon>
        <taxon>Citrus</taxon>
    </lineage>
</organism>
<protein>
    <submittedName>
        <fullName evidence="1">Uncharacterized protein</fullName>
    </submittedName>
</protein>
<dbReference type="EMBL" id="KK788652">
    <property type="protein sequence ID" value="KDO38135.1"/>
    <property type="molecule type" value="Genomic_DNA"/>
</dbReference>
<reference evidence="1 2" key="1">
    <citation type="submission" date="2014-04" db="EMBL/GenBank/DDBJ databases">
        <authorList>
            <consortium name="International Citrus Genome Consortium"/>
            <person name="Gmitter F."/>
            <person name="Chen C."/>
            <person name="Farmerie W."/>
            <person name="Harkins T."/>
            <person name="Desany B."/>
            <person name="Mohiuddin M."/>
            <person name="Kodira C."/>
            <person name="Borodovsky M."/>
            <person name="Lomsadze A."/>
            <person name="Burns P."/>
            <person name="Jenkins J."/>
            <person name="Prochnik S."/>
            <person name="Shu S."/>
            <person name="Chapman J."/>
            <person name="Pitluck S."/>
            <person name="Schmutz J."/>
            <person name="Rokhsar D."/>
        </authorList>
    </citation>
    <scope>NUCLEOTIDE SEQUENCE</scope>
</reference>